<evidence type="ECO:0000256" key="5">
    <source>
        <dbReference type="ARBA" id="ARBA00022801"/>
    </source>
</evidence>
<dbReference type="SUPFAM" id="SSF51556">
    <property type="entry name" value="Metallo-dependent hydrolases"/>
    <property type="match status" value="1"/>
</dbReference>
<proteinExistence type="inferred from homology"/>
<dbReference type="PANTHER" id="PTHR11409:SF43">
    <property type="entry name" value="ADENOSINE DEAMINASE"/>
    <property type="match status" value="1"/>
</dbReference>
<dbReference type="PANTHER" id="PTHR11409">
    <property type="entry name" value="ADENOSINE DEAMINASE"/>
    <property type="match status" value="1"/>
</dbReference>
<evidence type="ECO:0000313" key="9">
    <source>
        <dbReference type="Proteomes" id="UP000243022"/>
    </source>
</evidence>
<evidence type="ECO:0000256" key="6">
    <source>
        <dbReference type="ARBA" id="ARBA00022833"/>
    </source>
</evidence>
<evidence type="ECO:0000259" key="7">
    <source>
        <dbReference type="Pfam" id="PF00962"/>
    </source>
</evidence>
<organism evidence="8 9">
    <name type="scientific">Pseudidiomarina aestuarii</name>
    <dbReference type="NCBI Taxonomy" id="624146"/>
    <lineage>
        <taxon>Bacteria</taxon>
        <taxon>Pseudomonadati</taxon>
        <taxon>Pseudomonadota</taxon>
        <taxon>Gammaproteobacteria</taxon>
        <taxon>Alteromonadales</taxon>
        <taxon>Idiomarinaceae</taxon>
        <taxon>Pseudidiomarina</taxon>
    </lineage>
</organism>
<dbReference type="EMBL" id="PYVS01000010">
    <property type="protein sequence ID" value="PTB83145.1"/>
    <property type="molecule type" value="Genomic_DNA"/>
</dbReference>
<dbReference type="GO" id="GO:0006154">
    <property type="term" value="P:adenosine catabolic process"/>
    <property type="evidence" value="ECO:0007669"/>
    <property type="project" value="TreeGrafter"/>
</dbReference>
<name>A0A2T4CNL4_9GAMM</name>
<dbReference type="Gene3D" id="3.20.20.140">
    <property type="entry name" value="Metal-dependent hydrolases"/>
    <property type="match status" value="1"/>
</dbReference>
<dbReference type="InterPro" id="IPR001365">
    <property type="entry name" value="A_deaminase_dom"/>
</dbReference>
<protein>
    <recommendedName>
        <fullName evidence="3">adenosine deaminase</fullName>
        <ecNumber evidence="3">3.5.4.4</ecNumber>
    </recommendedName>
</protein>
<dbReference type="Pfam" id="PF00962">
    <property type="entry name" value="A_deaminase"/>
    <property type="match status" value="1"/>
</dbReference>
<dbReference type="AlphaFoldDB" id="A0A2T4CNL4"/>
<keyword evidence="5" id="KW-0378">Hydrolase</keyword>
<dbReference type="Proteomes" id="UP000243022">
    <property type="component" value="Unassembled WGS sequence"/>
</dbReference>
<evidence type="ECO:0000256" key="4">
    <source>
        <dbReference type="ARBA" id="ARBA00022723"/>
    </source>
</evidence>
<dbReference type="GO" id="GO:0043103">
    <property type="term" value="P:hypoxanthine salvage"/>
    <property type="evidence" value="ECO:0007669"/>
    <property type="project" value="TreeGrafter"/>
</dbReference>
<comment type="cofactor">
    <cofactor evidence="1">
        <name>Zn(2+)</name>
        <dbReference type="ChEBI" id="CHEBI:29105"/>
    </cofactor>
</comment>
<dbReference type="GO" id="GO:0046872">
    <property type="term" value="F:metal ion binding"/>
    <property type="evidence" value="ECO:0007669"/>
    <property type="project" value="UniProtKB-KW"/>
</dbReference>
<comment type="similarity">
    <text evidence="2">Belongs to the metallo-dependent hydrolases superfamily. Adenosine and AMP deaminases family.</text>
</comment>
<evidence type="ECO:0000256" key="2">
    <source>
        <dbReference type="ARBA" id="ARBA00006676"/>
    </source>
</evidence>
<sequence length="415" mass="47218">MTTQSPRYSREFLQAMPKADLHLHLDGSLRPEGLIEMAKRSNIELPSYTVDGLYELVFKESYNNLGEYLNGFQYTCAVLRDMENLEQASYELAVDNLAEGVNYIEVRFAPQLMMDPAHGIDFDTVMHTTNRGLARAKAEYNNSSAVKNGDKPPFDYGIINCAMRMFGKKGFSPYYTQLFQMLRDHEPKQVIKTAAMEMIRASVRLRDEEGLPIVGLDIAGQEMGYPAHDFKEVYEYAHQNFLLKTVHAGEAYGAESIFEALTQCYADRLGHGYSLFSPEMIQDPAITDKTDYARRLASFIADRRIAIEVCITSNLQTNPAIGDVKNHNFKHMYANRLATVICTDNRLVSRTTVTQEYELALSSVDVPLKRLKDMVAYGFKKNFFHGDYVAKRSYAKQVLEYFDRIAAEHNLNDGK</sequence>
<dbReference type="GO" id="GO:0005829">
    <property type="term" value="C:cytosol"/>
    <property type="evidence" value="ECO:0007669"/>
    <property type="project" value="TreeGrafter"/>
</dbReference>
<accession>A0A2T4CNL4</accession>
<dbReference type="InterPro" id="IPR032466">
    <property type="entry name" value="Metal_Hydrolase"/>
</dbReference>
<keyword evidence="4" id="KW-0479">Metal-binding</keyword>
<evidence type="ECO:0000313" key="8">
    <source>
        <dbReference type="EMBL" id="PTB83145.1"/>
    </source>
</evidence>
<reference evidence="8 9" key="1">
    <citation type="submission" date="2018-03" db="EMBL/GenBank/DDBJ databases">
        <title>Cross-interface Injection: A General Nanoliter Liquid Handling Method Applied to Single Cells Genome Amplification Automated Nanoliter Liquid Handling Applied to Single Cell Multiple Displacement Amplification.</title>
        <authorList>
            <person name="Yun J."/>
            <person name="Xu P."/>
            <person name="Xu J."/>
            <person name="Dai X."/>
            <person name="Wang Y."/>
            <person name="Zheng X."/>
            <person name="Cao C."/>
            <person name="Yi Q."/>
            <person name="Zhu Y."/>
            <person name="Wang L."/>
            <person name="Dong Z."/>
            <person name="Huang Y."/>
            <person name="Huang L."/>
            <person name="Du W."/>
        </authorList>
    </citation>
    <scope>NUCLEOTIDE SEQUENCE [LARGE SCALE GENOMIC DNA]</scope>
    <source>
        <strain evidence="8 9">Z-E1-2</strain>
    </source>
</reference>
<feature type="domain" description="Adenosine deaminase" evidence="7">
    <location>
        <begin position="17"/>
        <end position="385"/>
    </location>
</feature>
<dbReference type="GO" id="GO:0060169">
    <property type="term" value="P:negative regulation of adenosine receptor signaling pathway"/>
    <property type="evidence" value="ECO:0007669"/>
    <property type="project" value="TreeGrafter"/>
</dbReference>
<evidence type="ECO:0000256" key="3">
    <source>
        <dbReference type="ARBA" id="ARBA00012784"/>
    </source>
</evidence>
<evidence type="ECO:0000256" key="1">
    <source>
        <dbReference type="ARBA" id="ARBA00001947"/>
    </source>
</evidence>
<dbReference type="GO" id="GO:0009897">
    <property type="term" value="C:external side of plasma membrane"/>
    <property type="evidence" value="ECO:0007669"/>
    <property type="project" value="TreeGrafter"/>
</dbReference>
<dbReference type="GO" id="GO:0004000">
    <property type="term" value="F:adenosine deaminase activity"/>
    <property type="evidence" value="ECO:0007669"/>
    <property type="project" value="UniProtKB-ARBA"/>
</dbReference>
<gene>
    <name evidence="8" type="ORF">C9986_00990</name>
</gene>
<dbReference type="InterPro" id="IPR006330">
    <property type="entry name" value="Ado/ade_deaminase"/>
</dbReference>
<dbReference type="GO" id="GO:0046103">
    <property type="term" value="P:inosine biosynthetic process"/>
    <property type="evidence" value="ECO:0007669"/>
    <property type="project" value="TreeGrafter"/>
</dbReference>
<keyword evidence="6" id="KW-0862">Zinc</keyword>
<dbReference type="EC" id="3.5.4.4" evidence="3"/>
<comment type="caution">
    <text evidence="8">The sequence shown here is derived from an EMBL/GenBank/DDBJ whole genome shotgun (WGS) entry which is preliminary data.</text>
</comment>